<proteinExistence type="predicted"/>
<dbReference type="InterPro" id="IPR011333">
    <property type="entry name" value="SKP1/BTB/POZ_sf"/>
</dbReference>
<dbReference type="OrthoDB" id="6437152at2759"/>
<evidence type="ECO:0000259" key="1">
    <source>
        <dbReference type="PROSITE" id="PS50097"/>
    </source>
</evidence>
<dbReference type="SUPFAM" id="SSF54695">
    <property type="entry name" value="POZ domain"/>
    <property type="match status" value="1"/>
</dbReference>
<accession>A0A4Y2W656</accession>
<dbReference type="Proteomes" id="UP000499080">
    <property type="component" value="Unassembled WGS sequence"/>
</dbReference>
<dbReference type="EMBL" id="BGPR01055444">
    <property type="protein sequence ID" value="GBO32018.1"/>
    <property type="molecule type" value="Genomic_DNA"/>
</dbReference>
<name>A0A4Y2W656_ARAVE</name>
<sequence length="247" mass="27857">MWKTNGEVNTDGQCIARTSIGVERKAFLWKIKNFSTFDLGQEKMYRLLSTSDDIPIMSLVLSLRNNWISDDIIAIKFFNFDLSIVYSTFKSSLVDAQGDYVDCGQHEIWFSPSVQSKVCVLSLSKDVLMDNNSLHLPYDVLTLYCEQAFSTGTVLQQIEGTVYGCSNSFITNNLVPANINTADIKKSDSETSDLKMDLDSMLQDNILSDVKLCVESETFSAHWLILSARSPVFKAMFQSDMKEKVQN</sequence>
<organism evidence="2 3">
    <name type="scientific">Araneus ventricosus</name>
    <name type="common">Orbweaver spider</name>
    <name type="synonym">Epeira ventricosa</name>
    <dbReference type="NCBI Taxonomy" id="182803"/>
    <lineage>
        <taxon>Eukaryota</taxon>
        <taxon>Metazoa</taxon>
        <taxon>Ecdysozoa</taxon>
        <taxon>Arthropoda</taxon>
        <taxon>Chelicerata</taxon>
        <taxon>Arachnida</taxon>
        <taxon>Araneae</taxon>
        <taxon>Araneomorphae</taxon>
        <taxon>Entelegynae</taxon>
        <taxon>Araneoidea</taxon>
        <taxon>Araneidae</taxon>
        <taxon>Araneus</taxon>
    </lineage>
</organism>
<protein>
    <recommendedName>
        <fullName evidence="1">BTB domain-containing protein</fullName>
    </recommendedName>
</protein>
<reference evidence="2 3" key="1">
    <citation type="journal article" date="2019" name="Sci. Rep.">
        <title>Orb-weaving spider Araneus ventricosus genome elucidates the spidroin gene catalogue.</title>
        <authorList>
            <person name="Kono N."/>
            <person name="Nakamura H."/>
            <person name="Ohtoshi R."/>
            <person name="Moran D.A.P."/>
            <person name="Shinohara A."/>
            <person name="Yoshida Y."/>
            <person name="Fujiwara M."/>
            <person name="Mori M."/>
            <person name="Tomita M."/>
            <person name="Arakawa K."/>
        </authorList>
    </citation>
    <scope>NUCLEOTIDE SEQUENCE [LARGE SCALE GENOMIC DNA]</scope>
</reference>
<dbReference type="PANTHER" id="PTHR24413">
    <property type="entry name" value="SPECKLE-TYPE POZ PROTEIN"/>
    <property type="match status" value="1"/>
</dbReference>
<dbReference type="PROSITE" id="PS50097">
    <property type="entry name" value="BTB"/>
    <property type="match status" value="1"/>
</dbReference>
<dbReference type="AlphaFoldDB" id="A0A4Y2W656"/>
<comment type="caution">
    <text evidence="2">The sequence shown here is derived from an EMBL/GenBank/DDBJ whole genome shotgun (WGS) entry which is preliminary data.</text>
</comment>
<dbReference type="Gene3D" id="3.30.710.10">
    <property type="entry name" value="Potassium Channel Kv1.1, Chain A"/>
    <property type="match status" value="1"/>
</dbReference>
<dbReference type="Pfam" id="PF00651">
    <property type="entry name" value="BTB"/>
    <property type="match status" value="1"/>
</dbReference>
<feature type="domain" description="BTB" evidence="1">
    <location>
        <begin position="208"/>
        <end position="247"/>
    </location>
</feature>
<dbReference type="InterPro" id="IPR000210">
    <property type="entry name" value="BTB/POZ_dom"/>
</dbReference>
<dbReference type="CDD" id="cd18186">
    <property type="entry name" value="BTB_POZ_ZBTB_KLHL-like"/>
    <property type="match status" value="1"/>
</dbReference>
<gene>
    <name evidence="2" type="ORF">AVEN_79517_1</name>
</gene>
<evidence type="ECO:0000313" key="3">
    <source>
        <dbReference type="Proteomes" id="UP000499080"/>
    </source>
</evidence>
<evidence type="ECO:0000313" key="2">
    <source>
        <dbReference type="EMBL" id="GBO32018.1"/>
    </source>
</evidence>
<keyword evidence="3" id="KW-1185">Reference proteome</keyword>